<evidence type="ECO:0000256" key="1">
    <source>
        <dbReference type="ARBA" id="ARBA00022729"/>
    </source>
</evidence>
<comment type="caution">
    <text evidence="4">The sequence shown here is derived from an EMBL/GenBank/DDBJ whole genome shotgun (WGS) entry which is preliminary data.</text>
</comment>
<dbReference type="InterPro" id="IPR016047">
    <property type="entry name" value="M23ase_b-sheet_dom"/>
</dbReference>
<dbReference type="Pfam" id="PF01476">
    <property type="entry name" value="LysM"/>
    <property type="match status" value="1"/>
</dbReference>
<dbReference type="SUPFAM" id="SSF54106">
    <property type="entry name" value="LysM domain"/>
    <property type="match status" value="1"/>
</dbReference>
<dbReference type="SUPFAM" id="SSF51261">
    <property type="entry name" value="Duplicated hybrid motif"/>
    <property type="match status" value="1"/>
</dbReference>
<dbReference type="InterPro" id="IPR011055">
    <property type="entry name" value="Dup_hybrid_motif"/>
</dbReference>
<dbReference type="PROSITE" id="PS51782">
    <property type="entry name" value="LYSM"/>
    <property type="match status" value="1"/>
</dbReference>
<dbReference type="Gene3D" id="2.70.70.10">
    <property type="entry name" value="Glucose Permease (Domain IIA)"/>
    <property type="match status" value="1"/>
</dbReference>
<dbReference type="EMBL" id="JBEPMX010000009">
    <property type="protein sequence ID" value="MET3683848.1"/>
    <property type="molecule type" value="Genomic_DNA"/>
</dbReference>
<dbReference type="PANTHER" id="PTHR21666">
    <property type="entry name" value="PEPTIDASE-RELATED"/>
    <property type="match status" value="1"/>
</dbReference>
<evidence type="ECO:0000313" key="5">
    <source>
        <dbReference type="Proteomes" id="UP001549167"/>
    </source>
</evidence>
<evidence type="ECO:0000259" key="2">
    <source>
        <dbReference type="PROSITE" id="PS51109"/>
    </source>
</evidence>
<reference evidence="4 5" key="1">
    <citation type="submission" date="2024-06" db="EMBL/GenBank/DDBJ databases">
        <title>Genomic Encyclopedia of Type Strains, Phase IV (KMG-IV): sequencing the most valuable type-strain genomes for metagenomic binning, comparative biology and taxonomic classification.</title>
        <authorList>
            <person name="Goeker M."/>
        </authorList>
    </citation>
    <scope>NUCLEOTIDE SEQUENCE [LARGE SCALE GENOMIC DNA]</scope>
    <source>
        <strain evidence="4 5">DSM 23520</strain>
    </source>
</reference>
<keyword evidence="1" id="KW-0732">Signal</keyword>
<gene>
    <name evidence="4" type="ORF">ABID56_001958</name>
</gene>
<dbReference type="InterPro" id="IPR011098">
    <property type="entry name" value="G5_dom"/>
</dbReference>
<keyword evidence="4" id="KW-0378">Hydrolase</keyword>
<dbReference type="Gene3D" id="2.20.230.10">
    <property type="entry name" value="Resuscitation-promoting factor rpfb"/>
    <property type="match status" value="1"/>
</dbReference>
<dbReference type="Proteomes" id="UP001549167">
    <property type="component" value="Unassembled WGS sequence"/>
</dbReference>
<dbReference type="GO" id="GO:0016787">
    <property type="term" value="F:hydrolase activity"/>
    <property type="evidence" value="ECO:0007669"/>
    <property type="project" value="UniProtKB-KW"/>
</dbReference>
<dbReference type="PANTHER" id="PTHR21666:SF270">
    <property type="entry name" value="MUREIN HYDROLASE ACTIVATOR ENVC"/>
    <property type="match status" value="1"/>
</dbReference>
<proteinExistence type="predicted"/>
<evidence type="ECO:0000259" key="3">
    <source>
        <dbReference type="PROSITE" id="PS51782"/>
    </source>
</evidence>
<name>A0ABV2KW96_9BACI</name>
<organism evidence="4 5">
    <name type="scientific">Alkalibacillus flavidus</name>
    <dbReference type="NCBI Taxonomy" id="546021"/>
    <lineage>
        <taxon>Bacteria</taxon>
        <taxon>Bacillati</taxon>
        <taxon>Bacillota</taxon>
        <taxon>Bacilli</taxon>
        <taxon>Bacillales</taxon>
        <taxon>Bacillaceae</taxon>
        <taxon>Alkalibacillus</taxon>
    </lineage>
</organism>
<feature type="domain" description="LysM" evidence="3">
    <location>
        <begin position="262"/>
        <end position="307"/>
    </location>
</feature>
<protein>
    <submittedName>
        <fullName evidence="4">Murein DD-endopeptidase MepM/ murein hydrolase activator NlpD</fullName>
    </submittedName>
</protein>
<accession>A0ABV2KW96</accession>
<dbReference type="SMART" id="SM00257">
    <property type="entry name" value="LysM"/>
    <property type="match status" value="1"/>
</dbReference>
<dbReference type="SMART" id="SM01208">
    <property type="entry name" value="G5"/>
    <property type="match status" value="1"/>
</dbReference>
<dbReference type="InterPro" id="IPR036779">
    <property type="entry name" value="LysM_dom_sf"/>
</dbReference>
<dbReference type="PROSITE" id="PS51109">
    <property type="entry name" value="G5"/>
    <property type="match status" value="1"/>
</dbReference>
<sequence>MRKLVSSGARRIFQPSWAKKVTLTAVIGSGVIVGSVYADSMNNQSTNDNLSSVYHVYMGDKHIGTFDQKETIQDFIDEQEKQAENDHYQDNVDLVPSEEIDFVEEMVFSTKHQSDQVKSTLKEDLSFVASAIEIKAGDQVLGYVNNLDEANEAVNQVISQYLPEGVDQSINLLKDDSNDLDQTTSLSSLLPDNLLQTGTLQNREQNDDSSFNETIELDDGSTVIDVGFTKDVTVTETKVDAQQLLEVQQLVKLLERGTETQQTYTVQENDAITTVASKHDISTDELIELNPDIEEDSVIQVGQEMKVTGMSSLVDVSYTETVTEEETIEYEEVVEKTDELYKGDSEVAQQGSDGKKEVTYEVEVENGEEVSREKVDENVIEEAQDKIVKEGTKVVPSRGTGNFVWPAVGGYVTSTYGPRWGSHHNGMDIAGVSNRTLKAADNGTVVEAGYHSGGHGNRVIIDHNNGYRTLYAHLSSISVSPGQTVRKGQAIGQMGSTGRSTGVHLHLELQKNGRTINPGPYFR</sequence>
<dbReference type="Pfam" id="PF01551">
    <property type="entry name" value="Peptidase_M23"/>
    <property type="match status" value="1"/>
</dbReference>
<dbReference type="RefSeq" id="WP_354220634.1">
    <property type="nucleotide sequence ID" value="NZ_JBEPMX010000009.1"/>
</dbReference>
<feature type="domain" description="G5" evidence="2">
    <location>
        <begin position="314"/>
        <end position="394"/>
    </location>
</feature>
<dbReference type="InterPro" id="IPR018392">
    <property type="entry name" value="LysM"/>
</dbReference>
<dbReference type="CDD" id="cd12797">
    <property type="entry name" value="M23_peptidase"/>
    <property type="match status" value="1"/>
</dbReference>
<keyword evidence="5" id="KW-1185">Reference proteome</keyword>
<dbReference type="InterPro" id="IPR050570">
    <property type="entry name" value="Cell_wall_metabolism_enzyme"/>
</dbReference>
<evidence type="ECO:0000313" key="4">
    <source>
        <dbReference type="EMBL" id="MET3683848.1"/>
    </source>
</evidence>
<dbReference type="Gene3D" id="3.10.350.10">
    <property type="entry name" value="LysM domain"/>
    <property type="match status" value="1"/>
</dbReference>
<dbReference type="CDD" id="cd00118">
    <property type="entry name" value="LysM"/>
    <property type="match status" value="1"/>
</dbReference>
<dbReference type="Pfam" id="PF07501">
    <property type="entry name" value="G5"/>
    <property type="match status" value="1"/>
</dbReference>